<feature type="site" description="Positions MEP for the nucleophilic attack" evidence="7">
    <location>
        <position position="209"/>
    </location>
</feature>
<dbReference type="UniPathway" id="UPA00056">
    <property type="reaction ID" value="UER00093"/>
</dbReference>
<feature type="site" description="Transition state stabilizer" evidence="7">
    <location>
        <position position="17"/>
    </location>
</feature>
<dbReference type="GO" id="GO:0050518">
    <property type="term" value="F:2-C-methyl-D-erythritol 4-phosphate cytidylyltransferase activity"/>
    <property type="evidence" value="ECO:0007669"/>
    <property type="project" value="UniProtKB-UniRule"/>
</dbReference>
<keyword evidence="6 7" id="KW-0414">Isoprene biosynthesis</keyword>
<evidence type="ECO:0000256" key="2">
    <source>
        <dbReference type="ARBA" id="ARBA00004787"/>
    </source>
</evidence>
<keyword evidence="5 7" id="KW-0548">Nucleotidyltransferase</keyword>
<gene>
    <name evidence="7" type="primary">ispD</name>
    <name evidence="8" type="ORF">HGMM_F01E02C39</name>
</gene>
<keyword evidence="4 7" id="KW-0808">Transferase</keyword>
<dbReference type="PANTHER" id="PTHR32125:SF4">
    <property type="entry name" value="2-C-METHYL-D-ERYTHRITOL 4-PHOSPHATE CYTIDYLYLTRANSFERASE, CHLOROPLASTIC"/>
    <property type="match status" value="1"/>
</dbReference>
<evidence type="ECO:0000256" key="3">
    <source>
        <dbReference type="ARBA" id="ARBA00009789"/>
    </source>
</evidence>
<dbReference type="EMBL" id="AP011629">
    <property type="protein sequence ID" value="BAL52496.1"/>
    <property type="molecule type" value="Genomic_DNA"/>
</dbReference>
<comment type="function">
    <text evidence="7">Catalyzes the formation of 4-diphosphocytidyl-2-C-methyl-D-erythritol from CTP and 2-C-methyl-D-erythritol 4-phosphate (MEP).</text>
</comment>
<evidence type="ECO:0000256" key="7">
    <source>
        <dbReference type="HAMAP-Rule" id="MF_00108"/>
    </source>
</evidence>
<dbReference type="InterPro" id="IPR018294">
    <property type="entry name" value="ISPD_synthase_CS"/>
</dbReference>
<dbReference type="PROSITE" id="PS01295">
    <property type="entry name" value="ISPD"/>
    <property type="match status" value="1"/>
</dbReference>
<comment type="pathway">
    <text evidence="2 7">Isoprenoid biosynthesis; isopentenyl diphosphate biosynthesis via DXP pathway; isopentenyl diphosphate from 1-deoxy-D-xylulose 5-phosphate: step 2/6.</text>
</comment>
<evidence type="ECO:0000256" key="1">
    <source>
        <dbReference type="ARBA" id="ARBA00001282"/>
    </source>
</evidence>
<comment type="catalytic activity">
    <reaction evidence="1 7">
        <text>2-C-methyl-D-erythritol 4-phosphate + CTP + H(+) = 4-CDP-2-C-methyl-D-erythritol + diphosphate</text>
        <dbReference type="Rhea" id="RHEA:13429"/>
        <dbReference type="ChEBI" id="CHEBI:15378"/>
        <dbReference type="ChEBI" id="CHEBI:33019"/>
        <dbReference type="ChEBI" id="CHEBI:37563"/>
        <dbReference type="ChEBI" id="CHEBI:57823"/>
        <dbReference type="ChEBI" id="CHEBI:58262"/>
        <dbReference type="EC" id="2.7.7.60"/>
    </reaction>
</comment>
<dbReference type="GO" id="GO:0019288">
    <property type="term" value="P:isopentenyl diphosphate biosynthetic process, methylerythritol 4-phosphate pathway"/>
    <property type="evidence" value="ECO:0007669"/>
    <property type="project" value="UniProtKB-UniRule"/>
</dbReference>
<name>H5S8L0_9BACT</name>
<proteinExistence type="inferred from homology"/>
<organism evidence="8">
    <name type="scientific">uncultured Acetothermia bacterium</name>
    <dbReference type="NCBI Taxonomy" id="236499"/>
    <lineage>
        <taxon>Bacteria</taxon>
        <taxon>Candidatus Bipolaricaulota</taxon>
        <taxon>environmental samples</taxon>
    </lineage>
</organism>
<feature type="site" description="Transition state stabilizer" evidence="7">
    <location>
        <position position="24"/>
    </location>
</feature>
<sequence>MSDSISAIVLAAGRGTRLGADVPKAYLPLQGKPILLYSLKTLSQCALISELIVVIHPDDAERARHVLKALEKPVKVVFGGAQRQDSALAGVRAASGDFVLVHDAARPLVSPKLIERVIATMKTHRAAVPALPVADSLKRVSHDYLIIADVDRTGLFSAQTPQGGERRLLLDALERACAQGRSFPDEASALLAMSNVRAKVVPGEAQNIKITTEADLRLAERLAERLSNGDSPAVAN</sequence>
<dbReference type="InterPro" id="IPR050088">
    <property type="entry name" value="IspD/TarI_cytidylyltransf_bact"/>
</dbReference>
<dbReference type="PANTHER" id="PTHR32125">
    <property type="entry name" value="2-C-METHYL-D-ERYTHRITOL 4-PHOSPHATE CYTIDYLYLTRANSFERASE, CHLOROPLASTIC"/>
    <property type="match status" value="1"/>
</dbReference>
<reference evidence="8" key="2">
    <citation type="journal article" date="2012" name="PLoS ONE">
        <title>A Deeply Branching Thermophilic Bacterium with an Ancient Acetyl-CoA Pathway Dominates a Subsurface Ecosystem.</title>
        <authorList>
            <person name="Takami H."/>
            <person name="Noguchi H."/>
            <person name="Takaki Y."/>
            <person name="Uchiyama I."/>
            <person name="Toyoda A."/>
            <person name="Nishi S."/>
            <person name="Chee G.-J."/>
            <person name="Arai W."/>
            <person name="Nunoura T."/>
            <person name="Itoh T."/>
            <person name="Hattori M."/>
            <person name="Takai K."/>
        </authorList>
    </citation>
    <scope>NUCLEOTIDE SEQUENCE</scope>
</reference>
<evidence type="ECO:0000313" key="8">
    <source>
        <dbReference type="EMBL" id="BAL52496.1"/>
    </source>
</evidence>
<dbReference type="NCBIfam" id="TIGR00453">
    <property type="entry name" value="ispD"/>
    <property type="match status" value="1"/>
</dbReference>
<reference evidence="8" key="1">
    <citation type="journal article" date="2005" name="Environ. Microbiol.">
        <title>Genetic and functional properties of uncultivated thermophilic crenarchaeotes from a subsurface gold mine as revealed by analysis of genome fragments.</title>
        <authorList>
            <person name="Nunoura T."/>
            <person name="Hirayama H."/>
            <person name="Takami H."/>
            <person name="Oida H."/>
            <person name="Nishi S."/>
            <person name="Shimamura S."/>
            <person name="Suzuki Y."/>
            <person name="Inagaki F."/>
            <person name="Takai K."/>
            <person name="Nealson K.H."/>
            <person name="Horikoshi K."/>
        </authorList>
    </citation>
    <scope>NUCLEOTIDE SEQUENCE</scope>
</reference>
<dbReference type="SUPFAM" id="SSF53448">
    <property type="entry name" value="Nucleotide-diphospho-sugar transferases"/>
    <property type="match status" value="1"/>
</dbReference>
<dbReference type="HAMAP" id="MF_00108">
    <property type="entry name" value="IspD"/>
    <property type="match status" value="1"/>
</dbReference>
<evidence type="ECO:0000256" key="6">
    <source>
        <dbReference type="ARBA" id="ARBA00023229"/>
    </source>
</evidence>
<dbReference type="CDD" id="cd02516">
    <property type="entry name" value="CDP-ME_synthetase"/>
    <property type="match status" value="1"/>
</dbReference>
<protein>
    <recommendedName>
        <fullName evidence="7">2-C-methyl-D-erythritol 4-phosphate cytidylyltransferase</fullName>
        <ecNumber evidence="7">2.7.7.60</ecNumber>
    </recommendedName>
    <alternativeName>
        <fullName evidence="7">4-diphosphocytidyl-2C-methyl-D-erythritol synthase</fullName>
    </alternativeName>
    <alternativeName>
        <fullName evidence="7">MEP cytidylyltransferase</fullName>
        <shortName evidence="7">MCT</shortName>
    </alternativeName>
</protein>
<dbReference type="InterPro" id="IPR001228">
    <property type="entry name" value="IspD"/>
</dbReference>
<dbReference type="Gene3D" id="3.90.550.10">
    <property type="entry name" value="Spore Coat Polysaccharide Biosynthesis Protein SpsA, Chain A"/>
    <property type="match status" value="1"/>
</dbReference>
<dbReference type="InterPro" id="IPR034683">
    <property type="entry name" value="IspD/TarI"/>
</dbReference>
<dbReference type="InterPro" id="IPR029044">
    <property type="entry name" value="Nucleotide-diphossugar_trans"/>
</dbReference>
<dbReference type="EC" id="2.7.7.60" evidence="7"/>
<dbReference type="FunFam" id="3.90.550.10:FF:000003">
    <property type="entry name" value="2-C-methyl-D-erythritol 4-phosphate cytidylyltransferase"/>
    <property type="match status" value="1"/>
</dbReference>
<dbReference type="AlphaFoldDB" id="H5S8L0"/>
<evidence type="ECO:0000256" key="5">
    <source>
        <dbReference type="ARBA" id="ARBA00022695"/>
    </source>
</evidence>
<comment type="similarity">
    <text evidence="3 7">Belongs to the IspD/TarI cytidylyltransferase family. IspD subfamily.</text>
</comment>
<dbReference type="Pfam" id="PF01128">
    <property type="entry name" value="IspD"/>
    <property type="match status" value="1"/>
</dbReference>
<accession>H5S8L0</accession>
<evidence type="ECO:0000256" key="4">
    <source>
        <dbReference type="ARBA" id="ARBA00022679"/>
    </source>
</evidence>
<feature type="site" description="Positions MEP for the nucleophilic attack" evidence="7">
    <location>
        <position position="152"/>
    </location>
</feature>